<comment type="caution">
    <text evidence="3">The sequence shown here is derived from an EMBL/GenBank/DDBJ whole genome shotgun (WGS) entry which is preliminary data.</text>
</comment>
<keyword evidence="2" id="KW-0812">Transmembrane</keyword>
<dbReference type="AlphaFoldDB" id="A0A7W4VY43"/>
<dbReference type="RefSeq" id="WP_183593685.1">
    <property type="nucleotide sequence ID" value="NZ_JACHWR010000002.1"/>
</dbReference>
<feature type="region of interest" description="Disordered" evidence="1">
    <location>
        <begin position="1"/>
        <end position="20"/>
    </location>
</feature>
<feature type="transmembrane region" description="Helical" evidence="2">
    <location>
        <begin position="56"/>
        <end position="75"/>
    </location>
</feature>
<evidence type="ECO:0000313" key="4">
    <source>
        <dbReference type="Proteomes" id="UP000589626"/>
    </source>
</evidence>
<keyword evidence="2" id="KW-1133">Transmembrane helix</keyword>
<keyword evidence="2" id="KW-0472">Membrane</keyword>
<reference evidence="3 4" key="1">
    <citation type="submission" date="2020-08" db="EMBL/GenBank/DDBJ databases">
        <title>Sequencing the genomes of 1000 actinobacteria strains.</title>
        <authorList>
            <person name="Klenk H.-P."/>
        </authorList>
    </citation>
    <scope>NUCLEOTIDE SEQUENCE [LARGE SCALE GENOMIC DNA]</scope>
    <source>
        <strain evidence="3 4">DSM 105498</strain>
    </source>
</reference>
<accession>A0A7W4VY43</accession>
<evidence type="ECO:0000256" key="2">
    <source>
        <dbReference type="SAM" id="Phobius"/>
    </source>
</evidence>
<keyword evidence="4" id="KW-1185">Reference proteome</keyword>
<dbReference type="Proteomes" id="UP000589626">
    <property type="component" value="Unassembled WGS sequence"/>
</dbReference>
<evidence type="ECO:0000256" key="1">
    <source>
        <dbReference type="SAM" id="MobiDB-lite"/>
    </source>
</evidence>
<sequence length="119" mass="12582">MNTPTRSPMTPTGKASDTAMTFPTLSPRELVAGLVVLAMIFIGYLSLVLTDHDADGFVAFVVTVAGLAGLGGHQVKQSRALATISEQTNGVLTQRIEAGARKAIRDELDRRAELEASAE</sequence>
<name>A0A7W4VY43_9ACTN</name>
<dbReference type="EMBL" id="JACHWR010000002">
    <property type="protein sequence ID" value="MBB3043931.1"/>
    <property type="molecule type" value="Genomic_DNA"/>
</dbReference>
<evidence type="ECO:0000313" key="3">
    <source>
        <dbReference type="EMBL" id="MBB3043931.1"/>
    </source>
</evidence>
<feature type="transmembrane region" description="Helical" evidence="2">
    <location>
        <begin position="30"/>
        <end position="50"/>
    </location>
</feature>
<protein>
    <submittedName>
        <fullName evidence="3">Uncharacterized protein</fullName>
    </submittedName>
</protein>
<proteinExistence type="predicted"/>
<organism evidence="3 4">
    <name type="scientific">Nocardioides soli</name>
    <dbReference type="NCBI Taxonomy" id="1036020"/>
    <lineage>
        <taxon>Bacteria</taxon>
        <taxon>Bacillati</taxon>
        <taxon>Actinomycetota</taxon>
        <taxon>Actinomycetes</taxon>
        <taxon>Propionibacteriales</taxon>
        <taxon>Nocardioidaceae</taxon>
        <taxon>Nocardioides</taxon>
    </lineage>
</organism>
<gene>
    <name evidence="3" type="ORF">FHU40_003749</name>
</gene>